<dbReference type="Pfam" id="PF10051">
    <property type="entry name" value="DUF2286"/>
    <property type="match status" value="1"/>
</dbReference>
<dbReference type="AlphaFoldDB" id="A0A832FQN2"/>
<name>A0A832FQN2_9CREN</name>
<organism evidence="1">
    <name type="scientific">Ignisphaera aggregans</name>
    <dbReference type="NCBI Taxonomy" id="334771"/>
    <lineage>
        <taxon>Archaea</taxon>
        <taxon>Thermoproteota</taxon>
        <taxon>Thermoprotei</taxon>
        <taxon>Desulfurococcales</taxon>
        <taxon>Desulfurococcaceae</taxon>
        <taxon>Ignisphaera</taxon>
    </lineage>
</organism>
<dbReference type="EMBL" id="DTCK01000041">
    <property type="protein sequence ID" value="HGQ36388.1"/>
    <property type="molecule type" value="Genomic_DNA"/>
</dbReference>
<gene>
    <name evidence="1" type="ORF">ENU41_06910</name>
</gene>
<dbReference type="InterPro" id="IPR017006">
    <property type="entry name" value="UCP032756"/>
</dbReference>
<accession>A0A832FQN2</accession>
<reference evidence="1" key="1">
    <citation type="journal article" date="2020" name="mSystems">
        <title>Genome- and Community-Level Interaction Insights into Carbon Utilization and Element Cycling Functions of Hydrothermarchaeota in Hydrothermal Sediment.</title>
        <authorList>
            <person name="Zhou Z."/>
            <person name="Liu Y."/>
            <person name="Xu W."/>
            <person name="Pan J."/>
            <person name="Luo Z.H."/>
            <person name="Li M."/>
        </authorList>
    </citation>
    <scope>NUCLEOTIDE SEQUENCE</scope>
    <source>
        <strain evidence="1">SpSt-667</strain>
    </source>
</reference>
<proteinExistence type="predicted"/>
<evidence type="ECO:0000313" key="1">
    <source>
        <dbReference type="EMBL" id="HGQ36388.1"/>
    </source>
</evidence>
<sequence length="141" mass="16405">MKILIIRAEEGNIKDKQFIEGELEQVLKEVVVKALNLWNPQHSDLVVVKHKHEVGLPLPLKKEQYDMYARFNLRRIGDKAVFEIPIYVVSYENEWIEDSIRDSKVFVVAPYVDEATASNIIELAKSITSTEEEVEEEFEEE</sequence>
<protein>
    <submittedName>
        <fullName evidence="1">DUF2286 domain-containing protein</fullName>
    </submittedName>
</protein>
<comment type="caution">
    <text evidence="1">The sequence shown here is derived from an EMBL/GenBank/DDBJ whole genome shotgun (WGS) entry which is preliminary data.</text>
</comment>